<protein>
    <submittedName>
        <fullName evidence="1">751_t:CDS:1</fullName>
    </submittedName>
</protein>
<keyword evidence="2" id="KW-1185">Reference proteome</keyword>
<dbReference type="Proteomes" id="UP000789702">
    <property type="component" value="Unassembled WGS sequence"/>
</dbReference>
<name>A0ACA9MQU9_9GLOM</name>
<accession>A0ACA9MQU9</accession>
<reference evidence="1" key="1">
    <citation type="submission" date="2021-06" db="EMBL/GenBank/DDBJ databases">
        <authorList>
            <person name="Kallberg Y."/>
            <person name="Tangrot J."/>
            <person name="Rosling A."/>
        </authorList>
    </citation>
    <scope>NUCLEOTIDE SEQUENCE</scope>
    <source>
        <strain evidence="1">IL203A</strain>
    </source>
</reference>
<evidence type="ECO:0000313" key="1">
    <source>
        <dbReference type="EMBL" id="CAG8592325.1"/>
    </source>
</evidence>
<comment type="caution">
    <text evidence="1">The sequence shown here is derived from an EMBL/GenBank/DDBJ whole genome shotgun (WGS) entry which is preliminary data.</text>
</comment>
<dbReference type="EMBL" id="CAJVPU010009208">
    <property type="protein sequence ID" value="CAG8592325.1"/>
    <property type="molecule type" value="Genomic_DNA"/>
</dbReference>
<gene>
    <name evidence="1" type="ORF">DHETER_LOCUS6908</name>
</gene>
<organism evidence="1 2">
    <name type="scientific">Dentiscutata heterogama</name>
    <dbReference type="NCBI Taxonomy" id="1316150"/>
    <lineage>
        <taxon>Eukaryota</taxon>
        <taxon>Fungi</taxon>
        <taxon>Fungi incertae sedis</taxon>
        <taxon>Mucoromycota</taxon>
        <taxon>Glomeromycotina</taxon>
        <taxon>Glomeromycetes</taxon>
        <taxon>Diversisporales</taxon>
        <taxon>Gigasporaceae</taxon>
        <taxon>Dentiscutata</taxon>
    </lineage>
</organism>
<proteinExistence type="predicted"/>
<sequence>MCSTLQKAASIEGLEVLMPALRPIVRDSLGPFMTDNGNPPRITATAGTRNLPSSWLDQGCPHCPISPTAADPRSGGPCFSATVTDYPFRPAMVHRLGRPLPPPTIYSNKGPSSVENLPFTALNRS</sequence>
<evidence type="ECO:0000313" key="2">
    <source>
        <dbReference type="Proteomes" id="UP000789702"/>
    </source>
</evidence>